<dbReference type="KEGG" id="vg:6369956"/>
<evidence type="ECO:0000256" key="1">
    <source>
        <dbReference type="SAM" id="MobiDB-lite"/>
    </source>
</evidence>
<organism evidence="2 3">
    <name type="scientific">Ralstonia phage phiRSL1</name>
    <dbReference type="NCBI Taxonomy" id="1980924"/>
    <lineage>
        <taxon>Viruses</taxon>
        <taxon>Duplodnaviria</taxon>
        <taxon>Heunggongvirae</taxon>
        <taxon>Uroviricota</taxon>
        <taxon>Caudoviricetes</taxon>
        <taxon>Mieseafarmvirus</taxon>
        <taxon>Mieseafarmvirus RSL1</taxon>
    </lineage>
</organism>
<evidence type="ECO:0000313" key="2">
    <source>
        <dbReference type="EMBL" id="BAG41773.2"/>
    </source>
</evidence>
<keyword evidence="3" id="KW-1185">Reference proteome</keyword>
<feature type="compositionally biased region" description="Basic residues" evidence="1">
    <location>
        <begin position="273"/>
        <end position="285"/>
    </location>
</feature>
<reference evidence="2 3" key="1">
    <citation type="journal article" date="2010" name="Virology">
        <title>A jumbo phage infecting the phytopathogen Ralstonia solanacearum defines a new lineage of the Myoviridae family.</title>
        <authorList>
            <person name="Yamada T."/>
            <person name="Satoh S."/>
            <person name="Ishikawa H."/>
            <person name="Fujiwara A."/>
            <person name="Kawasaki T."/>
            <person name="Fujie M."/>
            <person name="Ogata H."/>
        </authorList>
    </citation>
    <scope>NUCLEOTIDE SEQUENCE [LARGE SCALE GENOMIC DNA]</scope>
</reference>
<proteinExistence type="predicted"/>
<dbReference type="GeneID" id="6369956"/>
<feature type="region of interest" description="Disordered" evidence="1">
    <location>
        <begin position="28"/>
        <end position="59"/>
    </location>
</feature>
<dbReference type="Proteomes" id="UP000001034">
    <property type="component" value="Segment"/>
</dbReference>
<name>B2ZYJ7_9CAUD</name>
<dbReference type="RefSeq" id="YP_001950203.2">
    <property type="nucleotide sequence ID" value="NC_010811.2"/>
</dbReference>
<feature type="compositionally biased region" description="Polar residues" evidence="1">
    <location>
        <begin position="286"/>
        <end position="295"/>
    </location>
</feature>
<feature type="region of interest" description="Disordered" evidence="1">
    <location>
        <begin position="273"/>
        <end position="298"/>
    </location>
</feature>
<accession>B2ZYJ7</accession>
<dbReference type="EMBL" id="AB366653">
    <property type="protein sequence ID" value="BAG41773.2"/>
    <property type="molecule type" value="Genomic_DNA"/>
</dbReference>
<protein>
    <submittedName>
        <fullName evidence="2">Uncharacterized protein</fullName>
    </submittedName>
</protein>
<evidence type="ECO:0000313" key="3">
    <source>
        <dbReference type="Proteomes" id="UP000001034"/>
    </source>
</evidence>
<sequence>MSYASRQSCIVSCFVHINLTTRNIMSTTNTKASKSKKLAPNKIKPDAAKKGKPAAKTGEKQLTPLQKAALARKNGKAPAKKKAAAKKLTFAAPADFKPFFLEVAIRSDADSLLSNAIKATRFQGRYDPQAEDKKKFDLSGYDVPTLVGIQARLSAVLGKPGPLKVFPADVKERNLTIKVKNKETGEVKEKLKYTGMHRLPKNTTLILVLRVGRRAADNALTVGLKEVHQLVKNPSGKIGRKMLDKKDPLFRILGRTRQGLPAAFTKVQLPPKRVRGANRPKRGTRNNRPAVNRQLNPRRFLYEQRLQAAHPSAAEVG</sequence>